<dbReference type="Proteomes" id="UP000004382">
    <property type="component" value="Unassembled WGS sequence"/>
</dbReference>
<evidence type="ECO:0000313" key="3">
    <source>
        <dbReference type="EMBL" id="EHP94858.1"/>
    </source>
</evidence>
<evidence type="ECO:0000313" key="4">
    <source>
        <dbReference type="Proteomes" id="UP000004382"/>
    </source>
</evidence>
<keyword evidence="1" id="KW-0472">Membrane</keyword>
<evidence type="ECO:0000256" key="1">
    <source>
        <dbReference type="SAM" id="Phobius"/>
    </source>
</evidence>
<name>H1KC41_METEX</name>
<keyword evidence="2" id="KW-0732">Signal</keyword>
<dbReference type="PROSITE" id="PS51257">
    <property type="entry name" value="PROKAR_LIPOPROTEIN"/>
    <property type="match status" value="1"/>
</dbReference>
<reference evidence="3 4" key="1">
    <citation type="submission" date="2011-09" db="EMBL/GenBank/DDBJ databases">
        <title>The draft genome of Methylobacterium extorquens DSM 13060.</title>
        <authorList>
            <consortium name="US DOE Joint Genome Institute (JGI-PGF)"/>
            <person name="Lucas S."/>
            <person name="Han J."/>
            <person name="Lapidus A."/>
            <person name="Cheng J.-F."/>
            <person name="Goodwin L."/>
            <person name="Pitluck S."/>
            <person name="Peters L."/>
            <person name="Land M.L."/>
            <person name="Hauser L."/>
            <person name="Koskimaki J."/>
            <person name="Halonen O."/>
            <person name="Pirttila A."/>
            <person name="Frank C."/>
            <person name="Woyke T.J."/>
        </authorList>
    </citation>
    <scope>NUCLEOTIDE SEQUENCE [LARGE SCALE GENOMIC DNA]</scope>
    <source>
        <strain evidence="3 4">DSM 13060</strain>
    </source>
</reference>
<gene>
    <name evidence="3" type="ORF">MetexDRAFT_0203</name>
</gene>
<accession>H1KC41</accession>
<keyword evidence="1" id="KW-0812">Transmembrane</keyword>
<keyword evidence="1" id="KW-1133">Transmembrane helix</keyword>
<feature type="chain" id="PRO_5003551271" evidence="2">
    <location>
        <begin position="21"/>
        <end position="66"/>
    </location>
</feature>
<organism evidence="3 4">
    <name type="scientific">Methylorubrum extorquens DSM 13060</name>
    <dbReference type="NCBI Taxonomy" id="882800"/>
    <lineage>
        <taxon>Bacteria</taxon>
        <taxon>Pseudomonadati</taxon>
        <taxon>Pseudomonadota</taxon>
        <taxon>Alphaproteobacteria</taxon>
        <taxon>Hyphomicrobiales</taxon>
        <taxon>Methylobacteriaceae</taxon>
        <taxon>Methylorubrum</taxon>
    </lineage>
</organism>
<dbReference type="RefSeq" id="WP_003596282.1">
    <property type="nucleotide sequence ID" value="NZ_AGJK01000003.1"/>
</dbReference>
<protein>
    <submittedName>
        <fullName evidence="3">Uncharacterized protein</fullName>
    </submittedName>
</protein>
<comment type="caution">
    <text evidence="3">The sequence shown here is derived from an EMBL/GenBank/DDBJ whole genome shotgun (WGS) entry which is preliminary data.</text>
</comment>
<proteinExistence type="predicted"/>
<dbReference type="EMBL" id="AGJK01000003">
    <property type="protein sequence ID" value="EHP94858.1"/>
    <property type="molecule type" value="Genomic_DNA"/>
</dbReference>
<feature type="signal peptide" evidence="2">
    <location>
        <begin position="1"/>
        <end position="20"/>
    </location>
</feature>
<dbReference type="PATRIC" id="fig|882800.3.peg.191"/>
<feature type="transmembrane region" description="Helical" evidence="1">
    <location>
        <begin position="36"/>
        <end position="61"/>
    </location>
</feature>
<sequence precursor="true">MTRLLLAALALACACFPALAAEAAEPVTWGALGAVFGWIGLSLIALVVGGIALAVVGGIILKAWSH</sequence>
<evidence type="ECO:0000256" key="2">
    <source>
        <dbReference type="SAM" id="SignalP"/>
    </source>
</evidence>
<dbReference type="AlphaFoldDB" id="H1KC41"/>